<dbReference type="PROSITE" id="PS51397">
    <property type="entry name" value="WLM"/>
    <property type="match status" value="1"/>
</dbReference>
<dbReference type="Gene3D" id="3.10.20.90">
    <property type="entry name" value="Phosphatidylinositol 3-kinase Catalytic Subunit, Chain A, domain 1"/>
    <property type="match status" value="1"/>
</dbReference>
<keyword evidence="4" id="KW-1185">Reference proteome</keyword>
<organism evidence="3 4">
    <name type="scientific">Lyophyllum shimeji</name>
    <name type="common">Hon-shimeji</name>
    <name type="synonym">Tricholoma shimeji</name>
    <dbReference type="NCBI Taxonomy" id="47721"/>
    <lineage>
        <taxon>Eukaryota</taxon>
        <taxon>Fungi</taxon>
        <taxon>Dikarya</taxon>
        <taxon>Basidiomycota</taxon>
        <taxon>Agaricomycotina</taxon>
        <taxon>Agaricomycetes</taxon>
        <taxon>Agaricomycetidae</taxon>
        <taxon>Agaricales</taxon>
        <taxon>Tricholomatineae</taxon>
        <taxon>Lyophyllaceae</taxon>
        <taxon>Lyophyllum</taxon>
    </lineage>
</organism>
<comment type="caution">
    <text evidence="3">The sequence shown here is derived from an EMBL/GenBank/DDBJ whole genome shotgun (WGS) entry which is preliminary data.</text>
</comment>
<dbReference type="InterPro" id="IPR013536">
    <property type="entry name" value="WLM_dom"/>
</dbReference>
<feature type="domain" description="WLM" evidence="2">
    <location>
        <begin position="123"/>
        <end position="313"/>
    </location>
</feature>
<dbReference type="PROSITE" id="PS50053">
    <property type="entry name" value="UBIQUITIN_2"/>
    <property type="match status" value="1"/>
</dbReference>
<proteinExistence type="predicted"/>
<dbReference type="OrthoDB" id="49605at2759"/>
<reference evidence="3" key="1">
    <citation type="submission" date="2022-07" db="EMBL/GenBank/DDBJ databases">
        <title>The genome of Lyophyllum shimeji provides insight into the initial evolution of ectomycorrhizal fungal genome.</title>
        <authorList>
            <person name="Kobayashi Y."/>
            <person name="Shibata T."/>
            <person name="Hirakawa H."/>
            <person name="Shigenobu S."/>
            <person name="Nishiyama T."/>
            <person name="Yamada A."/>
            <person name="Hasebe M."/>
            <person name="Kawaguchi M."/>
        </authorList>
    </citation>
    <scope>NUCLEOTIDE SEQUENCE</scope>
    <source>
        <strain evidence="3">AT787</strain>
    </source>
</reference>
<dbReference type="Proteomes" id="UP001063166">
    <property type="component" value="Unassembled WGS sequence"/>
</dbReference>
<dbReference type="SMART" id="SM00213">
    <property type="entry name" value="UBQ"/>
    <property type="match status" value="1"/>
</dbReference>
<evidence type="ECO:0000259" key="2">
    <source>
        <dbReference type="PROSITE" id="PS51397"/>
    </source>
</evidence>
<protein>
    <submittedName>
        <fullName evidence="3">WLM-domain-containing protein</fullName>
    </submittedName>
</protein>
<dbReference type="PANTHER" id="PTHR47795:SF1">
    <property type="entry name" value="DNA-DEPENDENT METALLOPROTEASE WSS1 HOMOLOG 2"/>
    <property type="match status" value="1"/>
</dbReference>
<evidence type="ECO:0000259" key="1">
    <source>
        <dbReference type="PROSITE" id="PS50053"/>
    </source>
</evidence>
<dbReference type="Pfam" id="PF00240">
    <property type="entry name" value="ubiquitin"/>
    <property type="match status" value="1"/>
</dbReference>
<accession>A0A9P3PRX7</accession>
<dbReference type="GO" id="GO:0070628">
    <property type="term" value="F:proteasome binding"/>
    <property type="evidence" value="ECO:0007669"/>
    <property type="project" value="TreeGrafter"/>
</dbReference>
<gene>
    <name evidence="3" type="ORF">LshimejAT787_1002400</name>
</gene>
<feature type="domain" description="Ubiquitin-like" evidence="1">
    <location>
        <begin position="7"/>
        <end position="82"/>
    </location>
</feature>
<dbReference type="Pfam" id="PF08325">
    <property type="entry name" value="WLM"/>
    <property type="match status" value="1"/>
</dbReference>
<dbReference type="InterPro" id="IPR029071">
    <property type="entry name" value="Ubiquitin-like_domsf"/>
</dbReference>
<name>A0A9P3PRX7_LYOSH</name>
<dbReference type="AlphaFoldDB" id="A0A9P3PRX7"/>
<dbReference type="EMBL" id="BRPK01000010">
    <property type="protein sequence ID" value="GLB41640.1"/>
    <property type="molecule type" value="Genomic_DNA"/>
</dbReference>
<sequence length="330" mass="36774">MSSSPALSFTVTYRGTSHALSLLSDTTISVLQTRLEELTNVPPALQKLIYKGKNLFGTDTQDRETTTLAQSGFKNGLKIQMLGSTSQELTSLQSTENEQRTRERILRERALKAPTKLRSTGTSSSALFTYRFHQLTPLAHLPNPSGALALLTKLSEDPAIQHIMQLHKFSVGVLTELAPHEHPELLGLNVNAGQAIKLRLRTDRYDGFRLYKDVRRVLCHELTHNVWGAHDENFKELNSKLNREVAEFERAAAQGTHYLDRPDEVYEPSSELEAEAHSHVLGGGSAPGLGPAMDDTREERRRRVLAATMARLRKEEEELEQSCGTRPGGT</sequence>
<evidence type="ECO:0000313" key="4">
    <source>
        <dbReference type="Proteomes" id="UP001063166"/>
    </source>
</evidence>
<dbReference type="InterPro" id="IPR000626">
    <property type="entry name" value="Ubiquitin-like_dom"/>
</dbReference>
<dbReference type="PANTHER" id="PTHR47795">
    <property type="entry name" value="UBIQUITIN AND WLM DOMAIN-CONTAINING METALLOPROTEASE SPCC1442.07C"/>
    <property type="match status" value="1"/>
</dbReference>
<dbReference type="SUPFAM" id="SSF54236">
    <property type="entry name" value="Ubiquitin-like"/>
    <property type="match status" value="1"/>
</dbReference>
<evidence type="ECO:0000313" key="3">
    <source>
        <dbReference type="EMBL" id="GLB41640.1"/>
    </source>
</evidence>